<dbReference type="AlphaFoldDB" id="A0AAU9J0W1"/>
<gene>
    <name evidence="2" type="ORF">BSTOLATCC_MIC25141</name>
</gene>
<dbReference type="EMBL" id="CAJZBQ010000024">
    <property type="protein sequence ID" value="CAG9319896.1"/>
    <property type="molecule type" value="Genomic_DNA"/>
</dbReference>
<name>A0AAU9J0W1_9CILI</name>
<dbReference type="Gene3D" id="3.10.490.10">
    <property type="entry name" value="Gamma-glutamyl cyclotransferase-like"/>
    <property type="match status" value="1"/>
</dbReference>
<protein>
    <recommendedName>
        <fullName evidence="1">Gamma-glutamylcyclotransferase AIG2-like domain-containing protein</fullName>
    </recommendedName>
</protein>
<keyword evidence="3" id="KW-1185">Reference proteome</keyword>
<comment type="caution">
    <text evidence="2">The sequence shown here is derived from an EMBL/GenBank/DDBJ whole genome shotgun (WGS) entry which is preliminary data.</text>
</comment>
<dbReference type="CDD" id="cd06661">
    <property type="entry name" value="GGCT_like"/>
    <property type="match status" value="1"/>
</dbReference>
<dbReference type="InterPro" id="IPR009288">
    <property type="entry name" value="AIG2-like_dom"/>
</dbReference>
<dbReference type="Pfam" id="PF06094">
    <property type="entry name" value="GGACT"/>
    <property type="match status" value="1"/>
</dbReference>
<dbReference type="Proteomes" id="UP001162131">
    <property type="component" value="Unassembled WGS sequence"/>
</dbReference>
<dbReference type="SUPFAM" id="SSF110857">
    <property type="entry name" value="Gamma-glutamyl cyclotransferase-like"/>
    <property type="match status" value="1"/>
</dbReference>
<sequence length="151" mass="17459">MSIEHSGRVKVFVYGTLRYALSNYHVLKDPVFVREDYASGLDLYPRTDGCYPFAIEGEGRVKGELYLLKSEDIPALDDFEGVPNHYIRKEKQLESGESAQIYLHGDLDSLLELERNGYVQKFPEGDWVLYLDQKSLLYDNVKEMRREKGLS</sequence>
<reference evidence="2" key="1">
    <citation type="submission" date="2021-09" db="EMBL/GenBank/DDBJ databases">
        <authorList>
            <consortium name="AG Swart"/>
            <person name="Singh M."/>
            <person name="Singh A."/>
            <person name="Seah K."/>
            <person name="Emmerich C."/>
        </authorList>
    </citation>
    <scope>NUCLEOTIDE SEQUENCE</scope>
    <source>
        <strain evidence="2">ATCC30299</strain>
    </source>
</reference>
<organism evidence="2 3">
    <name type="scientific">Blepharisma stoltei</name>
    <dbReference type="NCBI Taxonomy" id="1481888"/>
    <lineage>
        <taxon>Eukaryota</taxon>
        <taxon>Sar</taxon>
        <taxon>Alveolata</taxon>
        <taxon>Ciliophora</taxon>
        <taxon>Postciliodesmatophora</taxon>
        <taxon>Heterotrichea</taxon>
        <taxon>Heterotrichida</taxon>
        <taxon>Blepharismidae</taxon>
        <taxon>Blepharisma</taxon>
    </lineage>
</organism>
<evidence type="ECO:0000313" key="3">
    <source>
        <dbReference type="Proteomes" id="UP001162131"/>
    </source>
</evidence>
<feature type="domain" description="Gamma-glutamylcyclotransferase AIG2-like" evidence="1">
    <location>
        <begin position="11"/>
        <end position="127"/>
    </location>
</feature>
<dbReference type="InterPro" id="IPR013024">
    <property type="entry name" value="GGCT-like"/>
</dbReference>
<evidence type="ECO:0000259" key="1">
    <source>
        <dbReference type="Pfam" id="PF06094"/>
    </source>
</evidence>
<accession>A0AAU9J0W1</accession>
<proteinExistence type="predicted"/>
<evidence type="ECO:0000313" key="2">
    <source>
        <dbReference type="EMBL" id="CAG9319896.1"/>
    </source>
</evidence>
<dbReference type="InterPro" id="IPR036568">
    <property type="entry name" value="GGCT-like_sf"/>
</dbReference>